<dbReference type="Gene3D" id="2.60.40.10">
    <property type="entry name" value="Immunoglobulins"/>
    <property type="match status" value="3"/>
</dbReference>
<sequence>MKRIITIILLTLVLGCAKEEAVPVIVDFDFEVFNEDYSIPVQIVFFNNTEGAEEYEWQFEGGVPSRSLKRNPGLIKYDTAGTYVIKLTASNIDGSIDTKTVEIQIDAPVLIDFDAINQVDNFSPATFKIENNASGANSFLWTFEGGVPETSTEENPGEVVFEAPGDHMITLQISNGRETYDLQKTITVAPFLVADFEYIVAFEDDDFQVPVKAKFNNTSVSGTSYSWNFEGAIPNFSSEKEPEVTFTTTGIQNVTLTATNGKDTKRITKQIEIFPNTNMRELNDIKLGINTAHNTNTVGSFYSIATREVYTADQIIPQISENIDLVFYGLNSMFNTNSFVTPDDLDETTFVPLSNPKNTIFINSQELCNCRPVLTVAQYDAMENDLRLQSLNIIEKPSGLQDFDNMIVPRIVLFKTQEGKKGAIKIKEYVNQGPDSYTLIDIKVQKEVR</sequence>
<dbReference type="SMART" id="SM00089">
    <property type="entry name" value="PKD"/>
    <property type="match status" value="3"/>
</dbReference>
<dbReference type="RefSeq" id="WP_140589674.1">
    <property type="nucleotide sequence ID" value="NZ_VFWZ01000001.1"/>
</dbReference>
<accession>A0A504JNE0</accession>
<dbReference type="Proteomes" id="UP000315540">
    <property type="component" value="Unassembled WGS sequence"/>
</dbReference>
<dbReference type="OrthoDB" id="622252at2"/>
<dbReference type="InterPro" id="IPR022409">
    <property type="entry name" value="PKD/Chitinase_dom"/>
</dbReference>
<reference evidence="2 3" key="1">
    <citation type="submission" date="2019-06" db="EMBL/GenBank/DDBJ databases">
        <authorList>
            <person name="Meng X."/>
        </authorList>
    </citation>
    <scope>NUCLEOTIDE SEQUENCE [LARGE SCALE GENOMIC DNA]</scope>
    <source>
        <strain evidence="2 3">M625</strain>
    </source>
</reference>
<dbReference type="InterPro" id="IPR013783">
    <property type="entry name" value="Ig-like_fold"/>
</dbReference>
<name>A0A504JNE0_9FLAO</name>
<dbReference type="InterPro" id="IPR000601">
    <property type="entry name" value="PKD_dom"/>
</dbReference>
<evidence type="ECO:0000313" key="2">
    <source>
        <dbReference type="EMBL" id="TPN89243.1"/>
    </source>
</evidence>
<dbReference type="SUPFAM" id="SSF49299">
    <property type="entry name" value="PKD domain"/>
    <property type="match status" value="3"/>
</dbReference>
<dbReference type="CDD" id="cd00146">
    <property type="entry name" value="PKD"/>
    <property type="match status" value="2"/>
</dbReference>
<dbReference type="PROSITE" id="PS50093">
    <property type="entry name" value="PKD"/>
    <property type="match status" value="1"/>
</dbReference>
<proteinExistence type="predicted"/>
<gene>
    <name evidence="2" type="ORF">FHK87_03175</name>
</gene>
<dbReference type="AlphaFoldDB" id="A0A504JNE0"/>
<evidence type="ECO:0000259" key="1">
    <source>
        <dbReference type="PROSITE" id="PS50093"/>
    </source>
</evidence>
<protein>
    <submittedName>
        <fullName evidence="2">PKD domain-containing protein</fullName>
    </submittedName>
</protein>
<comment type="caution">
    <text evidence="2">The sequence shown here is derived from an EMBL/GenBank/DDBJ whole genome shotgun (WGS) entry which is preliminary data.</text>
</comment>
<dbReference type="PROSITE" id="PS51257">
    <property type="entry name" value="PROKAR_LIPOPROTEIN"/>
    <property type="match status" value="1"/>
</dbReference>
<dbReference type="InterPro" id="IPR035986">
    <property type="entry name" value="PKD_dom_sf"/>
</dbReference>
<organism evidence="2 3">
    <name type="scientific">Aquimarina algicola</name>
    <dbReference type="NCBI Taxonomy" id="2589995"/>
    <lineage>
        <taxon>Bacteria</taxon>
        <taxon>Pseudomonadati</taxon>
        <taxon>Bacteroidota</taxon>
        <taxon>Flavobacteriia</taxon>
        <taxon>Flavobacteriales</taxon>
        <taxon>Flavobacteriaceae</taxon>
        <taxon>Aquimarina</taxon>
    </lineage>
</organism>
<keyword evidence="3" id="KW-1185">Reference proteome</keyword>
<feature type="domain" description="PKD" evidence="1">
    <location>
        <begin position="55"/>
        <end position="108"/>
    </location>
</feature>
<evidence type="ECO:0000313" key="3">
    <source>
        <dbReference type="Proteomes" id="UP000315540"/>
    </source>
</evidence>
<dbReference type="EMBL" id="VFWZ01000001">
    <property type="protein sequence ID" value="TPN89243.1"/>
    <property type="molecule type" value="Genomic_DNA"/>
</dbReference>